<dbReference type="AlphaFoldDB" id="A0ABC8IXN0"/>
<dbReference type="EMBL" id="CAKOAT010046711">
    <property type="protein sequence ID" value="CAH8288852.1"/>
    <property type="molecule type" value="Genomic_DNA"/>
</dbReference>
<dbReference type="InterPro" id="IPR013978">
    <property type="entry name" value="MEKHLA"/>
</dbReference>
<sequence length="74" mass="8402">MNLVERLCAQIRQANVAGICLSTMGRHVAYEQAVAWKLFAAAHHLKTTTPMIILCIVLLIETWRYLTYKKQSLG</sequence>
<keyword evidence="3" id="KW-1185">Reference proteome</keyword>
<protein>
    <recommendedName>
        <fullName evidence="1">MEKHLA domain-containing protein</fullName>
    </recommendedName>
</protein>
<name>A0ABC8IXN0_ERUVS</name>
<reference evidence="2 3" key="1">
    <citation type="submission" date="2022-03" db="EMBL/GenBank/DDBJ databases">
        <authorList>
            <person name="Macdonald S."/>
            <person name="Ahmed S."/>
            <person name="Newling K."/>
        </authorList>
    </citation>
    <scope>NUCLEOTIDE SEQUENCE [LARGE SCALE GENOMIC DNA]</scope>
</reference>
<accession>A0ABC8IXN0</accession>
<evidence type="ECO:0000313" key="2">
    <source>
        <dbReference type="EMBL" id="CAH8288852.1"/>
    </source>
</evidence>
<dbReference type="Pfam" id="PF08670">
    <property type="entry name" value="MEKHLA"/>
    <property type="match status" value="1"/>
</dbReference>
<evidence type="ECO:0000259" key="1">
    <source>
        <dbReference type="Pfam" id="PF08670"/>
    </source>
</evidence>
<dbReference type="Proteomes" id="UP001642260">
    <property type="component" value="Unassembled WGS sequence"/>
</dbReference>
<proteinExistence type="predicted"/>
<comment type="caution">
    <text evidence="2">The sequence shown here is derived from an EMBL/GenBank/DDBJ whole genome shotgun (WGS) entry which is preliminary data.</text>
</comment>
<gene>
    <name evidence="2" type="ORF">ERUC_LOCUS1224</name>
</gene>
<evidence type="ECO:0000313" key="3">
    <source>
        <dbReference type="Proteomes" id="UP001642260"/>
    </source>
</evidence>
<organism evidence="2 3">
    <name type="scientific">Eruca vesicaria subsp. sativa</name>
    <name type="common">Garden rocket</name>
    <name type="synonym">Eruca sativa</name>
    <dbReference type="NCBI Taxonomy" id="29727"/>
    <lineage>
        <taxon>Eukaryota</taxon>
        <taxon>Viridiplantae</taxon>
        <taxon>Streptophyta</taxon>
        <taxon>Embryophyta</taxon>
        <taxon>Tracheophyta</taxon>
        <taxon>Spermatophyta</taxon>
        <taxon>Magnoliopsida</taxon>
        <taxon>eudicotyledons</taxon>
        <taxon>Gunneridae</taxon>
        <taxon>Pentapetalae</taxon>
        <taxon>rosids</taxon>
        <taxon>malvids</taxon>
        <taxon>Brassicales</taxon>
        <taxon>Brassicaceae</taxon>
        <taxon>Brassiceae</taxon>
        <taxon>Eruca</taxon>
    </lineage>
</organism>
<feature type="domain" description="MEKHLA" evidence="1">
    <location>
        <begin position="5"/>
        <end position="44"/>
    </location>
</feature>